<feature type="non-terminal residue" evidence="4">
    <location>
        <position position="1"/>
    </location>
</feature>
<dbReference type="EMBL" id="JACVKN010000125">
    <property type="protein sequence ID" value="MBK2065146.1"/>
    <property type="molecule type" value="Genomic_DNA"/>
</dbReference>
<dbReference type="EMBL" id="JACVKN010000122">
    <property type="protein sequence ID" value="MBK2065116.1"/>
    <property type="molecule type" value="Genomic_DNA"/>
</dbReference>
<evidence type="ECO:0000313" key="7">
    <source>
        <dbReference type="EMBL" id="MBK2065131.1"/>
    </source>
</evidence>
<dbReference type="EMBL" id="JACVKN010000123">
    <property type="protein sequence ID" value="MBK2065123.1"/>
    <property type="molecule type" value="Genomic_DNA"/>
</dbReference>
<dbReference type="EMBL" id="JACVKN010000124">
    <property type="protein sequence ID" value="MBK2065131.1"/>
    <property type="molecule type" value="Genomic_DNA"/>
</dbReference>
<dbReference type="EMBL" id="JACVKN010000166">
    <property type="protein sequence ID" value="MBK2065547.1"/>
    <property type="molecule type" value="Genomic_DNA"/>
</dbReference>
<sequence>ETLLAAFFKLAIQAEKKWHRLNGYKRINEMLNNVTFIDGISEHEVDKIKQDKNYAA</sequence>
<protein>
    <submittedName>
        <fullName evidence="4">IS256 family transposase</fullName>
    </submittedName>
</protein>
<dbReference type="EMBL" id="JACVKN010000156">
    <property type="protein sequence ID" value="MBK2065452.1"/>
    <property type="molecule type" value="Genomic_DNA"/>
</dbReference>
<dbReference type="EMBL" id="JACVKN010000121">
    <property type="protein sequence ID" value="MBK2065111.1"/>
    <property type="molecule type" value="Genomic_DNA"/>
</dbReference>
<evidence type="ECO:0000313" key="9">
    <source>
        <dbReference type="EMBL" id="MBK2065147.1"/>
    </source>
</evidence>
<dbReference type="AlphaFoldDB" id="A0A9Q2KS48"/>
<dbReference type="EMBL" id="JACVKN010000119">
    <property type="protein sequence ID" value="MBK2065103.1"/>
    <property type="molecule type" value="Genomic_DNA"/>
</dbReference>
<dbReference type="EMBL" id="JACVKN010000126">
    <property type="protein sequence ID" value="MBK2065147.1"/>
    <property type="molecule type" value="Genomic_DNA"/>
</dbReference>
<organism evidence="4 13">
    <name type="scientific">Francisella noatunensis</name>
    <dbReference type="NCBI Taxonomy" id="657445"/>
    <lineage>
        <taxon>Bacteria</taxon>
        <taxon>Pseudomonadati</taxon>
        <taxon>Pseudomonadota</taxon>
        <taxon>Gammaproteobacteria</taxon>
        <taxon>Thiotrichales</taxon>
        <taxon>Francisellaceae</taxon>
        <taxon>Francisella</taxon>
    </lineage>
</organism>
<reference evidence="4 13" key="1">
    <citation type="submission" date="2020-09" db="EMBL/GenBank/DDBJ databases">
        <title>Development of specific Francisella tularensis PCR assay based on in-depth characterization of family Francisellaceae.</title>
        <authorList>
            <person name="Ohrman C."/>
            <person name="Sahl J."/>
            <person name="Sjodin A."/>
            <person name="Uneklint I."/>
            <person name="Ballard R."/>
            <person name="Karlsson L."/>
            <person name="Mcdonough R."/>
            <person name="Sundell D."/>
            <person name="Soria K."/>
            <person name="Brindeflk B."/>
            <person name="Vallesi A."/>
            <person name="Ramirez-Paredes J.G."/>
            <person name="Colquhoun D."/>
            <person name="Myrtennas K."/>
            <person name="Birdsell D."/>
            <person name="Johansson A."/>
            <person name="Wagner D."/>
            <person name="Forsman M."/>
        </authorList>
    </citation>
    <scope>NUCLEOTIDE SEQUENCE [LARGE SCALE GENOMIC DNA]</scope>
    <source>
        <strain evidence="4 13">FSC1140</strain>
    </source>
</reference>
<keyword evidence="13" id="KW-1185">Reference proteome</keyword>
<evidence type="ECO:0000313" key="2">
    <source>
        <dbReference type="EMBL" id="MBK2065103.1"/>
    </source>
</evidence>
<dbReference type="EMBL" id="JACVKN010000120">
    <property type="protein sequence ID" value="MBK2065109.1"/>
    <property type="molecule type" value="Genomic_DNA"/>
</dbReference>
<evidence type="ECO:0000313" key="12">
    <source>
        <dbReference type="EMBL" id="MBK2065659.1"/>
    </source>
</evidence>
<evidence type="ECO:0000313" key="1">
    <source>
        <dbReference type="EMBL" id="MBK2065094.1"/>
    </source>
</evidence>
<evidence type="ECO:0000313" key="13">
    <source>
        <dbReference type="Proteomes" id="UP000701999"/>
    </source>
</evidence>
<dbReference type="EMBL" id="JACVKN010000118">
    <property type="protein sequence ID" value="MBK2065094.1"/>
    <property type="molecule type" value="Genomic_DNA"/>
</dbReference>
<evidence type="ECO:0000313" key="4">
    <source>
        <dbReference type="EMBL" id="MBK2065111.1"/>
    </source>
</evidence>
<evidence type="ECO:0000313" key="10">
    <source>
        <dbReference type="EMBL" id="MBK2065452.1"/>
    </source>
</evidence>
<accession>A0A9Q2KS48</accession>
<comment type="caution">
    <text evidence="4">The sequence shown here is derived from an EMBL/GenBank/DDBJ whole genome shotgun (WGS) entry which is preliminary data.</text>
</comment>
<dbReference type="EMBL" id="JACVKN010000178">
    <property type="protein sequence ID" value="MBK2065659.1"/>
    <property type="molecule type" value="Genomic_DNA"/>
</dbReference>
<evidence type="ECO:0000313" key="6">
    <source>
        <dbReference type="EMBL" id="MBK2065123.1"/>
    </source>
</evidence>
<evidence type="ECO:0000313" key="3">
    <source>
        <dbReference type="EMBL" id="MBK2065109.1"/>
    </source>
</evidence>
<gene>
    <name evidence="1" type="ORF">IB647_05205</name>
    <name evidence="2" type="ORF">IB647_05280</name>
    <name evidence="3" type="ORF">IB647_05315</name>
    <name evidence="4" type="ORF">IB647_05335</name>
    <name evidence="5" type="ORF">IB647_05375</name>
    <name evidence="6" type="ORF">IB647_05420</name>
    <name evidence="7" type="ORF">IB647_05475</name>
    <name evidence="8" type="ORF">IB647_05550</name>
    <name evidence="9" type="ORF">IB647_05565</name>
    <name evidence="10" type="ORF">IB647_07425</name>
    <name evidence="11" type="ORF">IB647_08005</name>
    <name evidence="12" type="ORF">IB647_08660</name>
</gene>
<evidence type="ECO:0000313" key="11">
    <source>
        <dbReference type="EMBL" id="MBK2065547.1"/>
    </source>
</evidence>
<proteinExistence type="predicted"/>
<name>A0A9Q2KS48_9GAMM</name>
<evidence type="ECO:0000313" key="8">
    <source>
        <dbReference type="EMBL" id="MBK2065146.1"/>
    </source>
</evidence>
<dbReference type="Proteomes" id="UP000701999">
    <property type="component" value="Unassembled WGS sequence"/>
</dbReference>
<evidence type="ECO:0000313" key="5">
    <source>
        <dbReference type="EMBL" id="MBK2065116.1"/>
    </source>
</evidence>